<sequence length="88" mass="10114">MSEEKAEYKVTHGGFRTGAGRKTKYEKTVVMRVPDKYKDAIKSLIKHLDDCEMVDKNYSSVKSQPVFIRSLQDKPQKVTFIIDPASKF</sequence>
<name>A0ABQ1JRY8_9GAMM</name>
<accession>A0ABQ1JRY8</accession>
<reference evidence="2" key="1">
    <citation type="journal article" date="2019" name="Int. J. Syst. Evol. Microbiol.">
        <title>The Global Catalogue of Microorganisms (GCM) 10K type strain sequencing project: providing services to taxonomists for standard genome sequencing and annotation.</title>
        <authorList>
            <consortium name="The Broad Institute Genomics Platform"/>
            <consortium name="The Broad Institute Genome Sequencing Center for Infectious Disease"/>
            <person name="Wu L."/>
            <person name="Ma J."/>
        </authorList>
    </citation>
    <scope>NUCLEOTIDE SEQUENCE [LARGE SCALE GENOMIC DNA]</scope>
    <source>
        <strain evidence="2">CGMCC 1.15339</strain>
    </source>
</reference>
<protein>
    <submittedName>
        <fullName evidence="1">Uncharacterized protein</fullName>
    </submittedName>
</protein>
<dbReference type="RefSeq" id="WP_182699029.1">
    <property type="nucleotide sequence ID" value="NZ_BMII01000057.1"/>
</dbReference>
<keyword evidence="2" id="KW-1185">Reference proteome</keyword>
<dbReference type="EMBL" id="BMII01000057">
    <property type="protein sequence ID" value="GGB76060.1"/>
    <property type="molecule type" value="Genomic_DNA"/>
</dbReference>
<comment type="caution">
    <text evidence="1">The sequence shown here is derived from an EMBL/GenBank/DDBJ whole genome shotgun (WGS) entry which is preliminary data.</text>
</comment>
<gene>
    <name evidence="1" type="ORF">GCM10011607_40430</name>
</gene>
<dbReference type="Proteomes" id="UP000617555">
    <property type="component" value="Unassembled WGS sequence"/>
</dbReference>
<organism evidence="1 2">
    <name type="scientific">Shewanella inventionis</name>
    <dbReference type="NCBI Taxonomy" id="1738770"/>
    <lineage>
        <taxon>Bacteria</taxon>
        <taxon>Pseudomonadati</taxon>
        <taxon>Pseudomonadota</taxon>
        <taxon>Gammaproteobacteria</taxon>
        <taxon>Alteromonadales</taxon>
        <taxon>Shewanellaceae</taxon>
        <taxon>Shewanella</taxon>
    </lineage>
</organism>
<proteinExistence type="predicted"/>
<evidence type="ECO:0000313" key="1">
    <source>
        <dbReference type="EMBL" id="GGB76060.1"/>
    </source>
</evidence>
<evidence type="ECO:0000313" key="2">
    <source>
        <dbReference type="Proteomes" id="UP000617555"/>
    </source>
</evidence>